<proteinExistence type="predicted"/>
<feature type="signal peptide" evidence="2">
    <location>
        <begin position="1"/>
        <end position="20"/>
    </location>
</feature>
<evidence type="ECO:0000313" key="3">
    <source>
        <dbReference type="EMBL" id="ORZ41611.1"/>
    </source>
</evidence>
<gene>
    <name evidence="3" type="ORF">BCR44DRAFT_1010610</name>
</gene>
<reference evidence="3 4" key="1">
    <citation type="submission" date="2016-07" db="EMBL/GenBank/DDBJ databases">
        <title>Pervasive Adenine N6-methylation of Active Genes in Fungi.</title>
        <authorList>
            <consortium name="DOE Joint Genome Institute"/>
            <person name="Mondo S.J."/>
            <person name="Dannebaum R.O."/>
            <person name="Kuo R.C."/>
            <person name="Labutti K."/>
            <person name="Haridas S."/>
            <person name="Kuo A."/>
            <person name="Salamov A."/>
            <person name="Ahrendt S.R."/>
            <person name="Lipzen A."/>
            <person name="Sullivan W."/>
            <person name="Andreopoulos W.B."/>
            <person name="Clum A."/>
            <person name="Lindquist E."/>
            <person name="Daum C."/>
            <person name="Ramamoorthy G.K."/>
            <person name="Gryganskyi A."/>
            <person name="Culley D."/>
            <person name="Magnuson J.K."/>
            <person name="James T.Y."/>
            <person name="O'Malley M.A."/>
            <person name="Stajich J.E."/>
            <person name="Spatafora J.W."/>
            <person name="Visel A."/>
            <person name="Grigoriev I.V."/>
        </authorList>
    </citation>
    <scope>NUCLEOTIDE SEQUENCE [LARGE SCALE GENOMIC DNA]</scope>
    <source>
        <strain evidence="3 4">PL171</strain>
    </source>
</reference>
<feature type="region of interest" description="Disordered" evidence="1">
    <location>
        <begin position="48"/>
        <end position="83"/>
    </location>
</feature>
<feature type="region of interest" description="Disordered" evidence="1">
    <location>
        <begin position="177"/>
        <end position="224"/>
    </location>
</feature>
<name>A0A1Y2I6F7_9FUNG</name>
<feature type="region of interest" description="Disordered" evidence="1">
    <location>
        <begin position="105"/>
        <end position="142"/>
    </location>
</feature>
<feature type="compositionally biased region" description="Low complexity" evidence="1">
    <location>
        <begin position="111"/>
        <end position="142"/>
    </location>
</feature>
<protein>
    <submittedName>
        <fullName evidence="3">Uncharacterized protein</fullName>
    </submittedName>
</protein>
<dbReference type="STRING" id="765915.A0A1Y2I6F7"/>
<evidence type="ECO:0000256" key="2">
    <source>
        <dbReference type="SAM" id="SignalP"/>
    </source>
</evidence>
<feature type="compositionally biased region" description="Low complexity" evidence="1">
    <location>
        <begin position="48"/>
        <end position="66"/>
    </location>
</feature>
<dbReference type="AlphaFoldDB" id="A0A1Y2I6F7"/>
<keyword evidence="4" id="KW-1185">Reference proteome</keyword>
<feature type="compositionally biased region" description="Low complexity" evidence="1">
    <location>
        <begin position="73"/>
        <end position="83"/>
    </location>
</feature>
<evidence type="ECO:0000256" key="1">
    <source>
        <dbReference type="SAM" id="MobiDB-lite"/>
    </source>
</evidence>
<organism evidence="3 4">
    <name type="scientific">Catenaria anguillulae PL171</name>
    <dbReference type="NCBI Taxonomy" id="765915"/>
    <lineage>
        <taxon>Eukaryota</taxon>
        <taxon>Fungi</taxon>
        <taxon>Fungi incertae sedis</taxon>
        <taxon>Blastocladiomycota</taxon>
        <taxon>Blastocladiomycetes</taxon>
        <taxon>Blastocladiales</taxon>
        <taxon>Catenariaceae</taxon>
        <taxon>Catenaria</taxon>
    </lineage>
</organism>
<dbReference type="Proteomes" id="UP000193411">
    <property type="component" value="Unassembled WGS sequence"/>
</dbReference>
<feature type="chain" id="PRO_5010996018" evidence="2">
    <location>
        <begin position="21"/>
        <end position="480"/>
    </location>
</feature>
<feature type="region of interest" description="Disordered" evidence="1">
    <location>
        <begin position="314"/>
        <end position="333"/>
    </location>
</feature>
<keyword evidence="2" id="KW-0732">Signal</keyword>
<sequence length="480" mass="49854">MRPLSLVSLLGLFAAHHGHGAWAMPAPAPQVTLTATIPAGPINPTLTITVSTPPITTPTTTSTSTTAQDGAGSAVTTSTSPSTSQATVISTPWILVLPGYGNVTRQGDGQSSTSTSTTTTTTTATTTSTTEAASGSAVTTASTSEIPLVGTVTQTTQTVTISVSDIPVMTATVTLPQSIAPTPTPPPVRARKLRRRQTPGQTTTTTASTATTQQGGGQASATSAPGDSIFAYGQAFLFEPPTQAQATDPYFGPFAAFRAENLTLEEEQRLVNRSYYFKGKPYSGQAQVQLAANQSTPASDAAVFDIPSPSPLVPKQLAWQSPDHPQPSRKSLPVSPQNGVLIINSSWTGLPGGLISVQPVQGLLGSVLLPYQVAPLAQNQLPVPSPVVAGVSHLVLAPQNTRERQAQVQQGGQQPQPQPGQDGGVQGGFVPRQIEALRRQAVIEKHIAVISDIDVRPVSLTFLSRGLKPSLTLSTTGFRM</sequence>
<comment type="caution">
    <text evidence="3">The sequence shown here is derived from an EMBL/GenBank/DDBJ whole genome shotgun (WGS) entry which is preliminary data.</text>
</comment>
<feature type="compositionally biased region" description="Low complexity" evidence="1">
    <location>
        <begin position="406"/>
        <end position="415"/>
    </location>
</feature>
<feature type="compositionally biased region" description="Low complexity" evidence="1">
    <location>
        <begin position="198"/>
        <end position="224"/>
    </location>
</feature>
<accession>A0A1Y2I6F7</accession>
<feature type="region of interest" description="Disordered" evidence="1">
    <location>
        <begin position="401"/>
        <end position="428"/>
    </location>
</feature>
<dbReference type="EMBL" id="MCFL01000001">
    <property type="protein sequence ID" value="ORZ41611.1"/>
    <property type="molecule type" value="Genomic_DNA"/>
</dbReference>
<evidence type="ECO:0000313" key="4">
    <source>
        <dbReference type="Proteomes" id="UP000193411"/>
    </source>
</evidence>